<reference evidence="1" key="1">
    <citation type="submission" date="2017-08" db="EMBL/GenBank/DDBJ databases">
        <authorList>
            <person name="de Groot N.N."/>
        </authorList>
    </citation>
    <scope>NUCLEOTIDE SEQUENCE [LARGE SCALE GENOMIC DNA]</scope>
    <source>
        <strain evidence="1">PX439</strain>
    </source>
</reference>
<dbReference type="STRING" id="31234.E3MMN9"/>
<dbReference type="eggNOG" id="ENOG502TIQ3">
    <property type="taxonomic scope" value="Eukaryota"/>
</dbReference>
<evidence type="ECO:0000313" key="2">
    <source>
        <dbReference type="Proteomes" id="UP000216624"/>
    </source>
</evidence>
<sequence>MFSVRSILALFCLLILALSTINAAPNRVLMRFGKRGGNSEGHLGYRFVPAAASTYAEYIDVDDVLGGQDRF</sequence>
<dbReference type="OrthoDB" id="5779017at2759"/>
<proteinExistence type="predicted"/>
<keyword evidence="2" id="KW-1185">Reference proteome</keyword>
<protein>
    <submittedName>
        <fullName evidence="1">Uncharacterized protein</fullName>
    </submittedName>
</protein>
<dbReference type="CTD" id="9797907"/>
<accession>A0A260Z4Q9</accession>
<dbReference type="OMA" id="NRVLMRF"/>
<dbReference type="KEGG" id="crq:GCK72_023517"/>
<dbReference type="HOGENOM" id="CLU_2742431_0_0_1"/>
<feature type="non-terminal residue" evidence="1">
    <location>
        <position position="1"/>
    </location>
</feature>
<name>A0A260Z4Q9_CAERE</name>
<dbReference type="EMBL" id="NMWX01000341">
    <property type="protein sequence ID" value="OZF80643.1"/>
    <property type="molecule type" value="Genomic_DNA"/>
</dbReference>
<gene>
    <name evidence="1" type="ORF">FL82_17286</name>
</gene>
<comment type="caution">
    <text evidence="1">The sequence shown here is derived from an EMBL/GenBank/DDBJ whole genome shotgun (WGS) entry which is preliminary data.</text>
</comment>
<organism evidence="1 2">
    <name type="scientific">Caenorhabditis remanei</name>
    <name type="common">Caenorhabditis vulgaris</name>
    <dbReference type="NCBI Taxonomy" id="31234"/>
    <lineage>
        <taxon>Eukaryota</taxon>
        <taxon>Metazoa</taxon>
        <taxon>Ecdysozoa</taxon>
        <taxon>Nematoda</taxon>
        <taxon>Chromadorea</taxon>
        <taxon>Rhabditida</taxon>
        <taxon>Rhabditina</taxon>
        <taxon>Rhabditomorpha</taxon>
        <taxon>Rhabditoidea</taxon>
        <taxon>Rhabditidae</taxon>
        <taxon>Peloderinae</taxon>
        <taxon>Caenorhabditis</taxon>
    </lineage>
</organism>
<dbReference type="Proteomes" id="UP000216624">
    <property type="component" value="Unassembled WGS sequence"/>
</dbReference>
<evidence type="ECO:0000313" key="1">
    <source>
        <dbReference type="EMBL" id="OZF80643.1"/>
    </source>
</evidence>